<dbReference type="PANTHER" id="PTHR10556">
    <property type="entry name" value="3-OXO-5-ALPHA-STEROID 4-DEHYDROGENASE"/>
    <property type="match status" value="1"/>
</dbReference>
<dbReference type="AlphaFoldDB" id="M2QZC1"/>
<keyword evidence="12" id="KW-0443">Lipid metabolism</keyword>
<evidence type="ECO:0000256" key="9">
    <source>
        <dbReference type="ARBA" id="ARBA00022857"/>
    </source>
</evidence>
<dbReference type="PANTHER" id="PTHR10556:SF28">
    <property type="entry name" value="VERY-LONG-CHAIN ENOYL-COA REDUCTASE"/>
    <property type="match status" value="1"/>
</dbReference>
<dbReference type="PROSITE" id="PS50053">
    <property type="entry name" value="UBIQUITIN_2"/>
    <property type="match status" value="1"/>
</dbReference>
<dbReference type="FunFam" id="1.20.120.1630:FF:000010">
    <property type="entry name" value="Steroid alpha reductase family protein"/>
    <property type="match status" value="1"/>
</dbReference>
<dbReference type="InterPro" id="IPR029071">
    <property type="entry name" value="Ubiquitin-like_domsf"/>
</dbReference>
<evidence type="ECO:0000256" key="5">
    <source>
        <dbReference type="ARBA" id="ARBA00022516"/>
    </source>
</evidence>
<evidence type="ECO:0000256" key="10">
    <source>
        <dbReference type="ARBA" id="ARBA00022989"/>
    </source>
</evidence>
<evidence type="ECO:0000256" key="11">
    <source>
        <dbReference type="ARBA" id="ARBA00023002"/>
    </source>
</evidence>
<dbReference type="GO" id="GO:0005789">
    <property type="term" value="C:endoplasmic reticulum membrane"/>
    <property type="evidence" value="ECO:0007669"/>
    <property type="project" value="UniProtKB-SubCell"/>
</dbReference>
<evidence type="ECO:0000256" key="12">
    <source>
        <dbReference type="ARBA" id="ARBA00023098"/>
    </source>
</evidence>
<dbReference type="GO" id="GO:0042761">
    <property type="term" value="P:very long-chain fatty acid biosynthetic process"/>
    <property type="evidence" value="ECO:0007669"/>
    <property type="project" value="TreeGrafter"/>
</dbReference>
<sequence>MVTVTVSAAGRVSFARDLPTKVSLEGKTLEDATIADVKAAIAAKYPKLYPARQKIALQGDRKALGDETTLRDAGITDGSELTVKDLGPQISWRTVFLVEYGGPLVIHPLIYHFPEVFYGGPVKHSLLQKYVYALVMLHFAKRELETVYVHRFSHGTMPLRNIFKNSAHYHLFSGLFLAYAVYSPTYSARSLYLLGSPRSDPKFLLACSALWLFAEISNGITHWTLRNLRPEGTKKRAIPYGYGFSLVSCPNYFFEVLAWVAVAAMTGSYVAWFFVALSTYQMAAWALKKHRNYKKEFGGQYPRGRKAMIPFIL</sequence>
<feature type="transmembrane region" description="Helical" evidence="17">
    <location>
        <begin position="269"/>
        <end position="287"/>
    </location>
</feature>
<proteinExistence type="inferred from homology"/>
<dbReference type="HOGENOM" id="CLU_059260_0_0_1"/>
<dbReference type="InterPro" id="IPR049127">
    <property type="entry name" value="TECR-like_N"/>
</dbReference>
<evidence type="ECO:0000256" key="15">
    <source>
        <dbReference type="ARBA" id="ARBA00051495"/>
    </source>
</evidence>
<evidence type="ECO:0000313" key="19">
    <source>
        <dbReference type="EMBL" id="EMD31292.1"/>
    </source>
</evidence>
<comment type="pathway">
    <text evidence="2">Lipid metabolism; fatty acid biosynthesis.</text>
</comment>
<evidence type="ECO:0000256" key="8">
    <source>
        <dbReference type="ARBA" id="ARBA00022832"/>
    </source>
</evidence>
<dbReference type="GO" id="GO:0102758">
    <property type="term" value="F:very-long-chain enoyl-CoA reductase activity"/>
    <property type="evidence" value="ECO:0007669"/>
    <property type="project" value="UniProtKB-EC"/>
</dbReference>
<dbReference type="CDD" id="cd01801">
    <property type="entry name" value="Ubl_TECR_like"/>
    <property type="match status" value="1"/>
</dbReference>
<evidence type="ECO:0000256" key="6">
    <source>
        <dbReference type="ARBA" id="ARBA00022692"/>
    </source>
</evidence>
<evidence type="ECO:0000256" key="2">
    <source>
        <dbReference type="ARBA" id="ARBA00005194"/>
    </source>
</evidence>
<dbReference type="EC" id="1.3.1.93" evidence="4"/>
<evidence type="ECO:0000256" key="17">
    <source>
        <dbReference type="SAM" id="Phobius"/>
    </source>
</evidence>
<keyword evidence="9" id="KW-0521">NADP</keyword>
<evidence type="ECO:0000256" key="4">
    <source>
        <dbReference type="ARBA" id="ARBA00012530"/>
    </source>
</evidence>
<accession>M2QZC1</accession>
<feature type="transmembrane region" description="Helical" evidence="17">
    <location>
        <begin position="167"/>
        <end position="183"/>
    </location>
</feature>
<comment type="subcellular location">
    <subcellularLocation>
        <location evidence="1">Endoplasmic reticulum membrane</location>
        <topology evidence="1">Multi-pass membrane protein</topology>
    </subcellularLocation>
</comment>
<evidence type="ECO:0000256" key="1">
    <source>
        <dbReference type="ARBA" id="ARBA00004477"/>
    </source>
</evidence>
<dbReference type="OrthoDB" id="540503at2759"/>
<dbReference type="PROSITE" id="PS50244">
    <property type="entry name" value="S5A_REDUCTASE"/>
    <property type="match status" value="1"/>
</dbReference>
<dbReference type="Pfam" id="PF02544">
    <property type="entry name" value="Steroid_dh"/>
    <property type="match status" value="1"/>
</dbReference>
<keyword evidence="8" id="KW-0276">Fatty acid metabolism</keyword>
<keyword evidence="7" id="KW-0256">Endoplasmic reticulum</keyword>
<evidence type="ECO:0000256" key="7">
    <source>
        <dbReference type="ARBA" id="ARBA00022824"/>
    </source>
</evidence>
<reference evidence="19 20" key="1">
    <citation type="journal article" date="2012" name="Proc. Natl. Acad. Sci. U.S.A.">
        <title>Comparative genomics of Ceriporiopsis subvermispora and Phanerochaete chrysosporium provide insight into selective ligninolysis.</title>
        <authorList>
            <person name="Fernandez-Fueyo E."/>
            <person name="Ruiz-Duenas F.J."/>
            <person name="Ferreira P."/>
            <person name="Floudas D."/>
            <person name="Hibbett D.S."/>
            <person name="Canessa P."/>
            <person name="Larrondo L.F."/>
            <person name="James T.Y."/>
            <person name="Seelenfreund D."/>
            <person name="Lobos S."/>
            <person name="Polanco R."/>
            <person name="Tello M."/>
            <person name="Honda Y."/>
            <person name="Watanabe T."/>
            <person name="Watanabe T."/>
            <person name="Ryu J.S."/>
            <person name="Kubicek C.P."/>
            <person name="Schmoll M."/>
            <person name="Gaskell J."/>
            <person name="Hammel K.E."/>
            <person name="St John F.J."/>
            <person name="Vanden Wymelenberg A."/>
            <person name="Sabat G."/>
            <person name="Splinter BonDurant S."/>
            <person name="Syed K."/>
            <person name="Yadav J.S."/>
            <person name="Doddapaneni H."/>
            <person name="Subramanian V."/>
            <person name="Lavin J.L."/>
            <person name="Oguiza J.A."/>
            <person name="Perez G."/>
            <person name="Pisabarro A.G."/>
            <person name="Ramirez L."/>
            <person name="Santoyo F."/>
            <person name="Master E."/>
            <person name="Coutinho P.M."/>
            <person name="Henrissat B."/>
            <person name="Lombard V."/>
            <person name="Magnuson J.K."/>
            <person name="Kuees U."/>
            <person name="Hori C."/>
            <person name="Igarashi K."/>
            <person name="Samejima M."/>
            <person name="Held B.W."/>
            <person name="Barry K.W."/>
            <person name="LaButti K.M."/>
            <person name="Lapidus A."/>
            <person name="Lindquist E.A."/>
            <person name="Lucas S.M."/>
            <person name="Riley R."/>
            <person name="Salamov A.A."/>
            <person name="Hoffmeister D."/>
            <person name="Schwenk D."/>
            <person name="Hadar Y."/>
            <person name="Yarden O."/>
            <person name="de Vries R.P."/>
            <person name="Wiebenga A."/>
            <person name="Stenlid J."/>
            <person name="Eastwood D."/>
            <person name="Grigoriev I.V."/>
            <person name="Berka R.M."/>
            <person name="Blanchette R.A."/>
            <person name="Kersten P."/>
            <person name="Martinez A.T."/>
            <person name="Vicuna R."/>
            <person name="Cullen D."/>
        </authorList>
    </citation>
    <scope>NUCLEOTIDE SEQUENCE [LARGE SCALE GENOMIC DNA]</scope>
    <source>
        <strain evidence="19 20">B</strain>
    </source>
</reference>
<gene>
    <name evidence="19" type="ORF">CERSUDRAFT_119845</name>
</gene>
<keyword evidence="10 17" id="KW-1133">Transmembrane helix</keyword>
<keyword evidence="6 17" id="KW-0812">Transmembrane</keyword>
<evidence type="ECO:0000256" key="14">
    <source>
        <dbReference type="ARBA" id="ARBA00023160"/>
    </source>
</evidence>
<dbReference type="Proteomes" id="UP000016930">
    <property type="component" value="Unassembled WGS sequence"/>
</dbReference>
<dbReference type="EMBL" id="KB445820">
    <property type="protein sequence ID" value="EMD31292.1"/>
    <property type="molecule type" value="Genomic_DNA"/>
</dbReference>
<dbReference type="STRING" id="914234.M2QZC1"/>
<evidence type="ECO:0000256" key="13">
    <source>
        <dbReference type="ARBA" id="ARBA00023136"/>
    </source>
</evidence>
<keyword evidence="14" id="KW-0275">Fatty acid biosynthesis</keyword>
<organism evidence="19 20">
    <name type="scientific">Ceriporiopsis subvermispora (strain B)</name>
    <name type="common">White-rot fungus</name>
    <name type="synonym">Gelatoporia subvermispora</name>
    <dbReference type="NCBI Taxonomy" id="914234"/>
    <lineage>
        <taxon>Eukaryota</taxon>
        <taxon>Fungi</taxon>
        <taxon>Dikarya</taxon>
        <taxon>Basidiomycota</taxon>
        <taxon>Agaricomycotina</taxon>
        <taxon>Agaricomycetes</taxon>
        <taxon>Polyporales</taxon>
        <taxon>Gelatoporiaceae</taxon>
        <taxon>Gelatoporia</taxon>
    </lineage>
</organism>
<keyword evidence="11" id="KW-0560">Oxidoreductase</keyword>
<dbReference type="InterPro" id="IPR000626">
    <property type="entry name" value="Ubiquitin-like_dom"/>
</dbReference>
<dbReference type="InterPro" id="IPR001104">
    <property type="entry name" value="3-oxo-5_a-steroid_4-DH_C"/>
</dbReference>
<dbReference type="SUPFAM" id="SSF54236">
    <property type="entry name" value="Ubiquitin-like"/>
    <property type="match status" value="1"/>
</dbReference>
<keyword evidence="5" id="KW-0444">Lipid biosynthesis</keyword>
<evidence type="ECO:0000259" key="18">
    <source>
        <dbReference type="PROSITE" id="PS50053"/>
    </source>
</evidence>
<evidence type="ECO:0000256" key="3">
    <source>
        <dbReference type="ARBA" id="ARBA00007742"/>
    </source>
</evidence>
<keyword evidence="20" id="KW-1185">Reference proteome</keyword>
<comment type="similarity">
    <text evidence="3">Belongs to the steroid 5-alpha reductase family.</text>
</comment>
<keyword evidence="13 17" id="KW-0472">Membrane</keyword>
<feature type="domain" description="Ubiquitin-like" evidence="18">
    <location>
        <begin position="2"/>
        <end position="83"/>
    </location>
</feature>
<feature type="transmembrane region" description="Helical" evidence="17">
    <location>
        <begin position="237"/>
        <end position="263"/>
    </location>
</feature>
<dbReference type="Gene3D" id="3.10.20.90">
    <property type="entry name" value="Phosphatidylinositol 3-kinase Catalytic Subunit, Chain A, domain 1"/>
    <property type="match status" value="1"/>
</dbReference>
<name>M2QZC1_CERS8</name>
<comment type="function">
    <text evidence="16">Catalyzes the last of the four reactions of the long-chain fatty acids elongation cycle. This endoplasmic reticulum-bound enzymatic process, allows the addition of 2 carbons to the chain of long- and very long-chain fatty acids/VLCFAs per cycle. This enzyme reduces the trans-2,3-enoyl-CoA fatty acid intermediate to an acyl-CoA that can be further elongated by entering a new cycle of elongation. Thereby, it participates in the production of VLCFAs of different chain lengths that are involved in multiple biological processes as precursors of membrane lipids and lipid mediators.</text>
</comment>
<dbReference type="Pfam" id="PF21696">
    <property type="entry name" value="TECR_N"/>
    <property type="match status" value="1"/>
</dbReference>
<protein>
    <recommendedName>
        <fullName evidence="4">very-long-chain enoyl-CoA reductase</fullName>
        <ecNumber evidence="4">1.3.1.93</ecNumber>
    </recommendedName>
</protein>
<dbReference type="InterPro" id="IPR039357">
    <property type="entry name" value="SRD5A/TECR"/>
</dbReference>
<evidence type="ECO:0000256" key="16">
    <source>
        <dbReference type="ARBA" id="ARBA00058640"/>
    </source>
</evidence>
<comment type="catalytic activity">
    <reaction evidence="15">
        <text>a very-long-chain 2,3-saturated fatty acyl-CoA + NADP(+) = a very-long-chain (2E)-enoyl-CoA + NADPH + H(+)</text>
        <dbReference type="Rhea" id="RHEA:14473"/>
        <dbReference type="ChEBI" id="CHEBI:15378"/>
        <dbReference type="ChEBI" id="CHEBI:57783"/>
        <dbReference type="ChEBI" id="CHEBI:58349"/>
        <dbReference type="ChEBI" id="CHEBI:83724"/>
        <dbReference type="ChEBI" id="CHEBI:83728"/>
        <dbReference type="EC" id="1.3.1.93"/>
    </reaction>
</comment>
<feature type="transmembrane region" description="Helical" evidence="17">
    <location>
        <begin position="203"/>
        <end position="225"/>
    </location>
</feature>
<dbReference type="Gene3D" id="1.20.120.1630">
    <property type="match status" value="1"/>
</dbReference>
<evidence type="ECO:0000313" key="20">
    <source>
        <dbReference type="Proteomes" id="UP000016930"/>
    </source>
</evidence>